<comment type="similarity">
    <text evidence="2">Belongs to the DUF177 domain family.</text>
</comment>
<dbReference type="GO" id="GO:0005829">
    <property type="term" value="C:cytosol"/>
    <property type="evidence" value="ECO:0007669"/>
    <property type="project" value="TreeGrafter"/>
</dbReference>
<protein>
    <recommendedName>
        <fullName evidence="3">Large ribosomal RNA subunit accumulation protein YceD</fullName>
    </recommendedName>
    <alternativeName>
        <fullName evidence="5">23S rRNA accumulation protein YceD</fullName>
    </alternativeName>
</protein>
<evidence type="ECO:0000313" key="6">
    <source>
        <dbReference type="EMBL" id="KXU36313.1"/>
    </source>
</evidence>
<dbReference type="GO" id="GO:0042254">
    <property type="term" value="P:ribosome biogenesis"/>
    <property type="evidence" value="ECO:0007669"/>
    <property type="project" value="UniProtKB-KW"/>
</dbReference>
<evidence type="ECO:0000313" key="7">
    <source>
        <dbReference type="Proteomes" id="UP000072660"/>
    </source>
</evidence>
<evidence type="ECO:0000256" key="4">
    <source>
        <dbReference type="ARBA" id="ARBA00022517"/>
    </source>
</evidence>
<organism evidence="6 7">
    <name type="scientific">Ventosimonas gracilis</name>
    <dbReference type="NCBI Taxonomy" id="1680762"/>
    <lineage>
        <taxon>Bacteria</taxon>
        <taxon>Pseudomonadati</taxon>
        <taxon>Pseudomonadota</taxon>
        <taxon>Gammaproteobacteria</taxon>
        <taxon>Pseudomonadales</taxon>
        <taxon>Ventosimonadaceae</taxon>
        <taxon>Ventosimonas</taxon>
    </lineage>
</organism>
<dbReference type="AlphaFoldDB" id="A0A139SP41"/>
<dbReference type="OrthoDB" id="9786771at2"/>
<dbReference type="RefSeq" id="WP_068391876.1">
    <property type="nucleotide sequence ID" value="NZ_LSZO01000184.1"/>
</dbReference>
<accession>A0A139SP41</accession>
<dbReference type="EMBL" id="LSZO01000184">
    <property type="protein sequence ID" value="KXU36313.1"/>
    <property type="molecule type" value="Genomic_DNA"/>
</dbReference>
<dbReference type="InterPro" id="IPR003772">
    <property type="entry name" value="YceD"/>
</dbReference>
<dbReference type="PANTHER" id="PTHR38099">
    <property type="entry name" value="LARGE RIBOSOMAL RNA SUBUNIT ACCUMULATION PROTEIN YCED"/>
    <property type="match status" value="1"/>
</dbReference>
<proteinExistence type="inferred from homology"/>
<sequence>MLNGPLPPQVDPRKLAERQAVLDYCVAFADLPRFASALLEQEGRVRMQLSFARDEGKTLILRSLLSTQAVLRCQRCLEPVTLDLQSQCSYALLPAGADRSGVSAQHELLELGESLALAELIEDELLLALPLVPAHKTHHCQIPAWNSQEAARESKPNPFSVLAQLRQDNSAETDITN</sequence>
<evidence type="ECO:0000256" key="2">
    <source>
        <dbReference type="ARBA" id="ARBA00010740"/>
    </source>
</evidence>
<dbReference type="InterPro" id="IPR039255">
    <property type="entry name" value="YceD_bac"/>
</dbReference>
<dbReference type="PANTHER" id="PTHR38099:SF1">
    <property type="entry name" value="LARGE RIBOSOMAL RNA SUBUNIT ACCUMULATION PROTEIN YCED"/>
    <property type="match status" value="1"/>
</dbReference>
<comment type="function">
    <text evidence="1">Plays a role in synthesis, processing and/or stability of 23S rRNA.</text>
</comment>
<name>A0A139SP41_9GAMM</name>
<reference evidence="6 7" key="1">
    <citation type="submission" date="2016-02" db="EMBL/GenBank/DDBJ databases">
        <authorList>
            <person name="Wen L."/>
            <person name="He K."/>
            <person name="Yang H."/>
        </authorList>
    </citation>
    <scope>NUCLEOTIDE SEQUENCE [LARGE SCALE GENOMIC DNA]</scope>
    <source>
        <strain evidence="6 7">CV58</strain>
    </source>
</reference>
<dbReference type="Pfam" id="PF02620">
    <property type="entry name" value="YceD"/>
    <property type="match status" value="1"/>
</dbReference>
<evidence type="ECO:0000256" key="5">
    <source>
        <dbReference type="ARBA" id="ARBA00031841"/>
    </source>
</evidence>
<keyword evidence="7" id="KW-1185">Reference proteome</keyword>
<gene>
    <name evidence="6" type="ORF">AXE65_05365</name>
</gene>
<dbReference type="Proteomes" id="UP000072660">
    <property type="component" value="Unassembled WGS sequence"/>
</dbReference>
<comment type="caution">
    <text evidence="6">The sequence shown here is derived from an EMBL/GenBank/DDBJ whole genome shotgun (WGS) entry which is preliminary data.</text>
</comment>
<evidence type="ECO:0000256" key="1">
    <source>
        <dbReference type="ARBA" id="ARBA00002868"/>
    </source>
</evidence>
<keyword evidence="4" id="KW-0690">Ribosome biogenesis</keyword>
<evidence type="ECO:0000256" key="3">
    <source>
        <dbReference type="ARBA" id="ARBA00015716"/>
    </source>
</evidence>